<sequence>MASRLAKAQACDAKLEGLEALLEAEQIDIKNAATQYTQIISDISFISDEGGRMLTSRSLLDGVSGEISYPESNQVIDNSINCLGWIEGHGPGLHIWLATEIGSYIWPKEGEIYVNSDGSWNKKIIEEGAKETFSLSLYVANKKANKKIRSWLDKADRTGDYSELRRPPGLRRITRVDNLHLKKPS</sequence>
<name>A0A5J5IIR4_9BACT</name>
<protein>
    <submittedName>
        <fullName evidence="1">Uncharacterized protein</fullName>
    </submittedName>
</protein>
<organism evidence="1 2">
    <name type="scientific">Ginsengibacter hankyongi</name>
    <dbReference type="NCBI Taxonomy" id="2607284"/>
    <lineage>
        <taxon>Bacteria</taxon>
        <taxon>Pseudomonadati</taxon>
        <taxon>Bacteroidota</taxon>
        <taxon>Chitinophagia</taxon>
        <taxon>Chitinophagales</taxon>
        <taxon>Chitinophagaceae</taxon>
        <taxon>Ginsengibacter</taxon>
    </lineage>
</organism>
<dbReference type="Proteomes" id="UP000326903">
    <property type="component" value="Unassembled WGS sequence"/>
</dbReference>
<reference evidence="1 2" key="1">
    <citation type="submission" date="2019-09" db="EMBL/GenBank/DDBJ databases">
        <title>Draft genome sequence of Ginsengibacter sp. BR5-29.</title>
        <authorList>
            <person name="Im W.-T."/>
        </authorList>
    </citation>
    <scope>NUCLEOTIDE SEQUENCE [LARGE SCALE GENOMIC DNA]</scope>
    <source>
        <strain evidence="1 2">BR5-29</strain>
    </source>
</reference>
<dbReference type="AlphaFoldDB" id="A0A5J5IIR4"/>
<comment type="caution">
    <text evidence="1">The sequence shown here is derived from an EMBL/GenBank/DDBJ whole genome shotgun (WGS) entry which is preliminary data.</text>
</comment>
<proteinExistence type="predicted"/>
<dbReference type="RefSeq" id="WP_150412914.1">
    <property type="nucleotide sequence ID" value="NZ_VYQF01000001.1"/>
</dbReference>
<evidence type="ECO:0000313" key="1">
    <source>
        <dbReference type="EMBL" id="KAA9040826.1"/>
    </source>
</evidence>
<dbReference type="EMBL" id="VYQF01000001">
    <property type="protein sequence ID" value="KAA9040826.1"/>
    <property type="molecule type" value="Genomic_DNA"/>
</dbReference>
<accession>A0A5J5IIR4</accession>
<evidence type="ECO:0000313" key="2">
    <source>
        <dbReference type="Proteomes" id="UP000326903"/>
    </source>
</evidence>
<keyword evidence="2" id="KW-1185">Reference proteome</keyword>
<gene>
    <name evidence="1" type="ORF">FW778_01945</name>
</gene>